<dbReference type="OrthoDB" id="871343at2"/>
<accession>A0A1I5AB85</accession>
<dbReference type="InterPro" id="IPR043129">
    <property type="entry name" value="ATPase_NBD"/>
</dbReference>
<dbReference type="PANTHER" id="PTHR43190:SF3">
    <property type="entry name" value="N-ACETYL-D-GLUCOSAMINE KINASE"/>
    <property type="match status" value="1"/>
</dbReference>
<sequence>MILLADGGSTKCDWILLNAQGEQVLKTRTKGLNPAVFPELVLEQRIEENADLRNVKDKVERVHFFGAGCGTETPRKLLENIFANFFTNVNEVIVKEDIVAAVYAATTEPGIVCILGTGSNSCFYDGKEIKQVVHSLGYILMDEASGNYFGKRLIRDYYYKRMPPELAIIFEQKYNLDSDEIKKNLYRKENPNTYLANFAEFIFTNERNGYFYKLVHEGITDFMHSRVLSYKQAQNVPVHFIGSIAFFSEDIIRAVAQPYGIEIGNIVRRPIDGLIEYYRNNVLNV</sequence>
<dbReference type="EMBL" id="FOVL01000009">
    <property type="protein sequence ID" value="SFN59692.1"/>
    <property type="molecule type" value="Genomic_DNA"/>
</dbReference>
<keyword evidence="3" id="KW-1185">Reference proteome</keyword>
<name>A0A1I5AB85_9FLAO</name>
<evidence type="ECO:0000313" key="2">
    <source>
        <dbReference type="EMBL" id="SFN59692.1"/>
    </source>
</evidence>
<dbReference type="InterPro" id="IPR002731">
    <property type="entry name" value="ATPase_BadF"/>
</dbReference>
<dbReference type="AlphaFoldDB" id="A0A1I5AB85"/>
<dbReference type="Gene3D" id="3.30.420.40">
    <property type="match status" value="2"/>
</dbReference>
<evidence type="ECO:0000259" key="1">
    <source>
        <dbReference type="Pfam" id="PF01869"/>
    </source>
</evidence>
<protein>
    <submittedName>
        <fullName evidence="2">BadF-type ATPase</fullName>
    </submittedName>
</protein>
<feature type="domain" description="ATPase BadF/BadG/BcrA/BcrD type" evidence="1">
    <location>
        <begin position="6"/>
        <end position="154"/>
    </location>
</feature>
<dbReference type="Proteomes" id="UP000199153">
    <property type="component" value="Unassembled WGS sequence"/>
</dbReference>
<dbReference type="CDD" id="cd24079">
    <property type="entry name" value="ASKHA_NBD_PG1100-like"/>
    <property type="match status" value="1"/>
</dbReference>
<dbReference type="SUPFAM" id="SSF53067">
    <property type="entry name" value="Actin-like ATPase domain"/>
    <property type="match status" value="2"/>
</dbReference>
<dbReference type="Pfam" id="PF01869">
    <property type="entry name" value="BcrAD_BadFG"/>
    <property type="match status" value="1"/>
</dbReference>
<reference evidence="2 3" key="1">
    <citation type="submission" date="2016-10" db="EMBL/GenBank/DDBJ databases">
        <authorList>
            <person name="de Groot N.N."/>
        </authorList>
    </citation>
    <scope>NUCLEOTIDE SEQUENCE [LARGE SCALE GENOMIC DNA]</scope>
    <source>
        <strain evidence="2 3">DSM 17794</strain>
    </source>
</reference>
<dbReference type="RefSeq" id="WP_093408536.1">
    <property type="nucleotide sequence ID" value="NZ_FOVL01000009.1"/>
</dbReference>
<evidence type="ECO:0000313" key="3">
    <source>
        <dbReference type="Proteomes" id="UP000199153"/>
    </source>
</evidence>
<proteinExistence type="predicted"/>
<gene>
    <name evidence="2" type="ORF">SAMN05660413_01795</name>
</gene>
<dbReference type="Gene3D" id="1.10.720.160">
    <property type="match status" value="1"/>
</dbReference>
<dbReference type="InterPro" id="IPR052519">
    <property type="entry name" value="Euk-type_GlcNAc_Kinase"/>
</dbReference>
<dbReference type="PANTHER" id="PTHR43190">
    <property type="entry name" value="N-ACETYL-D-GLUCOSAMINE KINASE"/>
    <property type="match status" value="1"/>
</dbReference>
<organism evidence="2 3">
    <name type="scientific">Salegentibacter flavus</name>
    <dbReference type="NCBI Taxonomy" id="287099"/>
    <lineage>
        <taxon>Bacteria</taxon>
        <taxon>Pseudomonadati</taxon>
        <taxon>Bacteroidota</taxon>
        <taxon>Flavobacteriia</taxon>
        <taxon>Flavobacteriales</taxon>
        <taxon>Flavobacteriaceae</taxon>
        <taxon>Salegentibacter</taxon>
    </lineage>
</organism>
<dbReference type="STRING" id="287099.SAMN05660413_01795"/>